<keyword evidence="3" id="KW-0597">Phosphoprotein</keyword>
<dbReference type="PANTHER" id="PTHR20863">
    <property type="entry name" value="ACYL CARRIER PROTEIN"/>
    <property type="match status" value="1"/>
</dbReference>
<keyword evidence="2" id="KW-0444">Lipid biosynthesis</keyword>
<dbReference type="GO" id="GO:0000035">
    <property type="term" value="F:acyl binding"/>
    <property type="evidence" value="ECO:0007669"/>
    <property type="project" value="TreeGrafter"/>
</dbReference>
<dbReference type="Gene3D" id="1.10.1200.10">
    <property type="entry name" value="ACP-like"/>
    <property type="match status" value="1"/>
</dbReference>
<proteinExistence type="predicted"/>
<evidence type="ECO:0000256" key="7">
    <source>
        <dbReference type="ARBA" id="ARBA00024328"/>
    </source>
</evidence>
<keyword evidence="5" id="KW-0443">Lipid metabolism</keyword>
<evidence type="ECO:0000256" key="6">
    <source>
        <dbReference type="ARBA" id="ARBA00023160"/>
    </source>
</evidence>
<dbReference type="GO" id="GO:0036104">
    <property type="term" value="P:Kdo2-lipid A biosynthetic process"/>
    <property type="evidence" value="ECO:0007669"/>
    <property type="project" value="UniProtKB-UniPathway"/>
</dbReference>
<accession>A0A090ELF6</accession>
<keyword evidence="6" id="KW-0275">Fatty acid biosynthesis</keyword>
<evidence type="ECO:0000259" key="9">
    <source>
        <dbReference type="PROSITE" id="PS50075"/>
    </source>
</evidence>
<dbReference type="Pfam" id="PF00550">
    <property type="entry name" value="PP-binding"/>
    <property type="match status" value="1"/>
</dbReference>
<dbReference type="InterPro" id="IPR006162">
    <property type="entry name" value="Ppantetheine_attach_site"/>
</dbReference>
<keyword evidence="4" id="KW-0276">Fatty acid metabolism</keyword>
<dbReference type="InterPro" id="IPR009081">
    <property type="entry name" value="PP-bd_ACP"/>
</dbReference>
<dbReference type="InterPro" id="IPR003231">
    <property type="entry name" value="ACP"/>
</dbReference>
<evidence type="ECO:0000256" key="1">
    <source>
        <dbReference type="ARBA" id="ARBA00022450"/>
    </source>
</evidence>
<dbReference type="PROSITE" id="PS50075">
    <property type="entry name" value="CARRIER"/>
    <property type="match status" value="1"/>
</dbReference>
<dbReference type="GO" id="GO:0005829">
    <property type="term" value="C:cytosol"/>
    <property type="evidence" value="ECO:0007669"/>
    <property type="project" value="TreeGrafter"/>
</dbReference>
<evidence type="ECO:0000313" key="10">
    <source>
        <dbReference type="EMBL" id="CDX29329.1"/>
    </source>
</evidence>
<comment type="pathway">
    <text evidence="7">Glycolipid biosynthesis; KDO(2)-lipid A biosynthesis.</text>
</comment>
<evidence type="ECO:0000256" key="4">
    <source>
        <dbReference type="ARBA" id="ARBA00022832"/>
    </source>
</evidence>
<dbReference type="SUPFAM" id="SSF47336">
    <property type="entry name" value="ACP-like"/>
    <property type="match status" value="1"/>
</dbReference>
<dbReference type="UniPathway" id="UPA00360"/>
<gene>
    <name evidence="10" type="primary">acpXL</name>
    <name evidence="10" type="ORF">MPLDJ20_120466</name>
</gene>
<name>A0A090ELF6_MESPL</name>
<dbReference type="EMBL" id="CCNB01000004">
    <property type="protein sequence ID" value="CDX29329.1"/>
    <property type="molecule type" value="Genomic_DNA"/>
</dbReference>
<dbReference type="GO" id="GO:0000036">
    <property type="term" value="F:acyl carrier activity"/>
    <property type="evidence" value="ECO:0007669"/>
    <property type="project" value="TreeGrafter"/>
</dbReference>
<dbReference type="PROSITE" id="PS00012">
    <property type="entry name" value="PHOSPHOPANTETHEINE"/>
    <property type="match status" value="1"/>
</dbReference>
<evidence type="ECO:0000256" key="8">
    <source>
        <dbReference type="ARBA" id="ARBA00024402"/>
    </source>
</evidence>
<dbReference type="AlphaFoldDB" id="A0A090ELF6"/>
<evidence type="ECO:0000313" key="11">
    <source>
        <dbReference type="Proteomes" id="UP000046373"/>
    </source>
</evidence>
<evidence type="ECO:0000256" key="5">
    <source>
        <dbReference type="ARBA" id="ARBA00023098"/>
    </source>
</evidence>
<reference evidence="10 11" key="1">
    <citation type="submission" date="2014-08" db="EMBL/GenBank/DDBJ databases">
        <authorList>
            <person name="Moulin Lionel"/>
        </authorList>
    </citation>
    <scope>NUCLEOTIDE SEQUENCE [LARGE SCALE GENOMIC DNA]</scope>
</reference>
<protein>
    <recommendedName>
        <fullName evidence="8">Acyl carrier protein AcpXL</fullName>
    </recommendedName>
</protein>
<evidence type="ECO:0000256" key="2">
    <source>
        <dbReference type="ARBA" id="ARBA00022516"/>
    </source>
</evidence>
<dbReference type="GO" id="GO:0009245">
    <property type="term" value="P:lipid A biosynthetic process"/>
    <property type="evidence" value="ECO:0007669"/>
    <property type="project" value="TreeGrafter"/>
</dbReference>
<dbReference type="PANTHER" id="PTHR20863:SF76">
    <property type="entry name" value="CARRIER DOMAIN-CONTAINING PROTEIN"/>
    <property type="match status" value="1"/>
</dbReference>
<dbReference type="Proteomes" id="UP000046373">
    <property type="component" value="Unassembled WGS sequence"/>
</dbReference>
<evidence type="ECO:0000256" key="3">
    <source>
        <dbReference type="ARBA" id="ARBA00022553"/>
    </source>
</evidence>
<dbReference type="InterPro" id="IPR036736">
    <property type="entry name" value="ACP-like_sf"/>
</dbReference>
<dbReference type="NCBIfam" id="NF005079">
    <property type="entry name" value="PRK06508.1"/>
    <property type="match status" value="1"/>
</dbReference>
<sequence length="106" mass="11763">MRTDSARNPKEEPLSTTFEKVAKIIADTSEIDIDTITPESHTIDDLGIDSLDFLDIVFAIDKEFGIKVPLEKWTQEVNDGKASTDDYFVMKNLCAKIDALVAAKNA</sequence>
<dbReference type="GO" id="GO:0016020">
    <property type="term" value="C:membrane"/>
    <property type="evidence" value="ECO:0007669"/>
    <property type="project" value="GOC"/>
</dbReference>
<keyword evidence="1" id="KW-0596">Phosphopantetheine</keyword>
<feature type="domain" description="Carrier" evidence="9">
    <location>
        <begin position="15"/>
        <end position="101"/>
    </location>
</feature>
<organism evidence="10 11">
    <name type="scientific">Mesorhizobium plurifarium</name>
    <dbReference type="NCBI Taxonomy" id="69974"/>
    <lineage>
        <taxon>Bacteria</taxon>
        <taxon>Pseudomonadati</taxon>
        <taxon>Pseudomonadota</taxon>
        <taxon>Alphaproteobacteria</taxon>
        <taxon>Hyphomicrobiales</taxon>
        <taxon>Phyllobacteriaceae</taxon>
        <taxon>Mesorhizobium</taxon>
    </lineage>
</organism>